<dbReference type="AlphaFoldDB" id="A0A0B2AHS4"/>
<sequence>MKQIPAKLALTSLTLLTAASLAACSGSAAAGGGNKNTQTGTTVKIGLSVPLSGPTATAGTATACGADAYFNTINAQGGVNGYTFKTSAQDNKYDAAQAAQIAQGFSADGSFAVIVQGTAMFTASTPVLQPKKVPVFGGPDGAIVTPGQEGIYGYNPIYADEGASAAQFITNTLKLKSAAVAYLAPAVEKGANTFADKFKASGGTVPMIEGVPTTVTDFAPLAQKLKDTGAPAVYTMLVDTQLSALQKAAAAIGYKPAWVTWAIAYGPSYVKLAGALAEGTYTSRWGIPASETSDPAVKQYVDALTAMPKCKALVGDNAADTGYASAAAIVYGVKQATQGGAKLDVDKFNAALSNVKNMELGITPGQSFDSASHASVRENSYWQVKGGQLVKVQDYQQLPTN</sequence>
<dbReference type="PANTHER" id="PTHR47235:SF1">
    <property type="entry name" value="BLR6548 PROTEIN"/>
    <property type="match status" value="1"/>
</dbReference>
<organism evidence="7 8">
    <name type="scientific">Sinomonas humi</name>
    <dbReference type="NCBI Taxonomy" id="1338436"/>
    <lineage>
        <taxon>Bacteria</taxon>
        <taxon>Bacillati</taxon>
        <taxon>Actinomycetota</taxon>
        <taxon>Actinomycetes</taxon>
        <taxon>Micrococcales</taxon>
        <taxon>Micrococcaceae</taxon>
        <taxon>Sinomonas</taxon>
    </lineage>
</organism>
<keyword evidence="2" id="KW-0813">Transport</keyword>
<feature type="chain" id="PRO_5039582432" description="Leucine-binding protein domain-containing protein" evidence="5">
    <location>
        <begin position="31"/>
        <end position="401"/>
    </location>
</feature>
<keyword evidence="8" id="KW-1185">Reference proteome</keyword>
<dbReference type="OrthoDB" id="26870at2"/>
<dbReference type="RefSeq" id="WP_043125718.1">
    <property type="nucleotide sequence ID" value="NZ_JTDL01000141.1"/>
</dbReference>
<evidence type="ECO:0000256" key="2">
    <source>
        <dbReference type="ARBA" id="ARBA00022448"/>
    </source>
</evidence>
<protein>
    <recommendedName>
        <fullName evidence="6">Leucine-binding protein domain-containing protein</fullName>
    </recommendedName>
</protein>
<feature type="signal peptide" evidence="5">
    <location>
        <begin position="1"/>
        <end position="30"/>
    </location>
</feature>
<dbReference type="GO" id="GO:0006865">
    <property type="term" value="P:amino acid transport"/>
    <property type="evidence" value="ECO:0007669"/>
    <property type="project" value="UniProtKB-KW"/>
</dbReference>
<evidence type="ECO:0000313" key="7">
    <source>
        <dbReference type="EMBL" id="KHL01376.1"/>
    </source>
</evidence>
<feature type="domain" description="Leucine-binding protein" evidence="6">
    <location>
        <begin position="42"/>
        <end position="374"/>
    </location>
</feature>
<dbReference type="Gene3D" id="3.40.50.2300">
    <property type="match status" value="2"/>
</dbReference>
<reference evidence="7 8" key="1">
    <citation type="submission" date="2014-09" db="EMBL/GenBank/DDBJ databases">
        <title>Genome sequence of Sinomonas sp. MUSC 117.</title>
        <authorList>
            <person name="Lee L.-H."/>
        </authorList>
    </citation>
    <scope>NUCLEOTIDE SEQUENCE [LARGE SCALE GENOMIC DNA]</scope>
    <source>
        <strain evidence="7 8">MUSC 117</strain>
    </source>
</reference>
<dbReference type="PRINTS" id="PR00337">
    <property type="entry name" value="LEUILEVALBP"/>
</dbReference>
<keyword evidence="3 5" id="KW-0732">Signal</keyword>
<dbReference type="PROSITE" id="PS51257">
    <property type="entry name" value="PROKAR_LIPOPROTEIN"/>
    <property type="match status" value="1"/>
</dbReference>
<evidence type="ECO:0000256" key="5">
    <source>
        <dbReference type="SAM" id="SignalP"/>
    </source>
</evidence>
<evidence type="ECO:0000259" key="6">
    <source>
        <dbReference type="Pfam" id="PF13458"/>
    </source>
</evidence>
<comment type="similarity">
    <text evidence="1">Belongs to the leucine-binding protein family.</text>
</comment>
<evidence type="ECO:0000313" key="8">
    <source>
        <dbReference type="Proteomes" id="UP000030982"/>
    </source>
</evidence>
<dbReference type="SUPFAM" id="SSF53822">
    <property type="entry name" value="Periplasmic binding protein-like I"/>
    <property type="match status" value="1"/>
</dbReference>
<evidence type="ECO:0000256" key="3">
    <source>
        <dbReference type="ARBA" id="ARBA00022729"/>
    </source>
</evidence>
<dbReference type="InterPro" id="IPR000709">
    <property type="entry name" value="Leu_Ile_Val-bd"/>
</dbReference>
<gene>
    <name evidence="7" type="ORF">LK10_15925</name>
</gene>
<evidence type="ECO:0000256" key="4">
    <source>
        <dbReference type="ARBA" id="ARBA00022970"/>
    </source>
</evidence>
<accession>A0A0B2AHS4</accession>
<comment type="caution">
    <text evidence="7">The sequence shown here is derived from an EMBL/GenBank/DDBJ whole genome shotgun (WGS) entry which is preliminary data.</text>
</comment>
<name>A0A0B2AHS4_9MICC</name>
<dbReference type="Pfam" id="PF13458">
    <property type="entry name" value="Peripla_BP_6"/>
    <property type="match status" value="1"/>
</dbReference>
<dbReference type="EMBL" id="JTDL01000141">
    <property type="protein sequence ID" value="KHL01376.1"/>
    <property type="molecule type" value="Genomic_DNA"/>
</dbReference>
<dbReference type="InterPro" id="IPR028082">
    <property type="entry name" value="Peripla_BP_I"/>
</dbReference>
<proteinExistence type="inferred from homology"/>
<dbReference type="InterPro" id="IPR028081">
    <property type="entry name" value="Leu-bd"/>
</dbReference>
<keyword evidence="4" id="KW-0029">Amino-acid transport</keyword>
<dbReference type="Proteomes" id="UP000030982">
    <property type="component" value="Unassembled WGS sequence"/>
</dbReference>
<dbReference type="STRING" id="1338436.LK10_15925"/>
<evidence type="ECO:0000256" key="1">
    <source>
        <dbReference type="ARBA" id="ARBA00010062"/>
    </source>
</evidence>
<dbReference type="PANTHER" id="PTHR47235">
    <property type="entry name" value="BLR6548 PROTEIN"/>
    <property type="match status" value="1"/>
</dbReference>